<name>A0ABT1UTL0_9ACTN</name>
<dbReference type="Gene3D" id="1.10.1200.10">
    <property type="entry name" value="ACP-like"/>
    <property type="match status" value="1"/>
</dbReference>
<dbReference type="Pfam" id="PF00550">
    <property type="entry name" value="PP-binding"/>
    <property type="match status" value="1"/>
</dbReference>
<gene>
    <name evidence="3" type="ORF">NP777_07845</name>
</gene>
<organism evidence="3 4">
    <name type="scientific">Streptomyces rugosispiralis</name>
    <dbReference type="NCBI Taxonomy" id="2967341"/>
    <lineage>
        <taxon>Bacteria</taxon>
        <taxon>Bacillati</taxon>
        <taxon>Actinomycetota</taxon>
        <taxon>Actinomycetes</taxon>
        <taxon>Kitasatosporales</taxon>
        <taxon>Streptomycetaceae</taxon>
        <taxon>Streptomyces</taxon>
    </lineage>
</organism>
<dbReference type="PROSITE" id="PS50075">
    <property type="entry name" value="CARRIER"/>
    <property type="match status" value="1"/>
</dbReference>
<dbReference type="InterPro" id="IPR016163">
    <property type="entry name" value="Ald_DH_C"/>
</dbReference>
<evidence type="ECO:0000313" key="3">
    <source>
        <dbReference type="EMBL" id="MCQ8188158.1"/>
    </source>
</evidence>
<dbReference type="EMBL" id="JANIAA010000003">
    <property type="protein sequence ID" value="MCQ8188158.1"/>
    <property type="molecule type" value="Genomic_DNA"/>
</dbReference>
<evidence type="ECO:0000259" key="2">
    <source>
        <dbReference type="PROSITE" id="PS50075"/>
    </source>
</evidence>
<protein>
    <submittedName>
        <fullName evidence="3">Aldehyde dehydrogenase family protein</fullName>
    </submittedName>
</protein>
<dbReference type="InterPro" id="IPR016162">
    <property type="entry name" value="Ald_DH_N"/>
</dbReference>
<reference evidence="3 4" key="1">
    <citation type="submission" date="2022-07" db="EMBL/GenBank/DDBJ databases">
        <authorList>
            <person name="Phongsopitanun W."/>
            <person name="Tanasupawat S."/>
        </authorList>
    </citation>
    <scope>NUCLEOTIDE SEQUENCE [LARGE SCALE GENOMIC DNA]</scope>
    <source>
        <strain evidence="3 4">RCU-064</strain>
    </source>
</reference>
<feature type="domain" description="Carrier" evidence="2">
    <location>
        <begin position="2"/>
        <end position="80"/>
    </location>
</feature>
<dbReference type="Gene3D" id="3.40.605.10">
    <property type="entry name" value="Aldehyde Dehydrogenase, Chain A, domain 1"/>
    <property type="match status" value="1"/>
</dbReference>
<dbReference type="SUPFAM" id="SSF53720">
    <property type="entry name" value="ALDH-like"/>
    <property type="match status" value="1"/>
</dbReference>
<dbReference type="Gene3D" id="3.40.309.10">
    <property type="entry name" value="Aldehyde Dehydrogenase, Chain A, domain 2"/>
    <property type="match status" value="1"/>
</dbReference>
<accession>A0ABT1UTL0</accession>
<dbReference type="RefSeq" id="WP_256649325.1">
    <property type="nucleotide sequence ID" value="NZ_JANIAA010000003.1"/>
</dbReference>
<comment type="caution">
    <text evidence="3">The sequence shown here is derived from an EMBL/GenBank/DDBJ whole genome shotgun (WGS) entry which is preliminary data.</text>
</comment>
<dbReference type="InterPro" id="IPR016161">
    <property type="entry name" value="Ald_DH/histidinol_DH"/>
</dbReference>
<dbReference type="InterPro" id="IPR009081">
    <property type="entry name" value="PP-bd_ACP"/>
</dbReference>
<evidence type="ECO:0000256" key="1">
    <source>
        <dbReference type="ARBA" id="ARBA00023002"/>
    </source>
</evidence>
<dbReference type="Proteomes" id="UP001204746">
    <property type="component" value="Unassembled WGS sequence"/>
</dbReference>
<dbReference type="SUPFAM" id="SSF47336">
    <property type="entry name" value="ACP-like"/>
    <property type="match status" value="1"/>
</dbReference>
<dbReference type="PANTHER" id="PTHR11699">
    <property type="entry name" value="ALDEHYDE DEHYDROGENASE-RELATED"/>
    <property type="match status" value="1"/>
</dbReference>
<sequence length="547" mass="57240">MNTDSGMTSRVMDLLCAVLQIEPPPPGTDLIGTGLLDSIGFMNLFVAMEKEFGIGVTAADLTPDSFRTVERIAAFVATKQGPAVAEQTPAVAEQDPAVAETVLTDPRTGHERRRIAPGGEREVAAAVAESRAATASWASLAPRDRARRLLRFADLVEERSAEYAEAERAGTGKPAAEAAGEVANCADLLRFYAGAVRAGISPAGGHYLPGRESWVRWEPLGVIGVIVPWNYPLMMAAWRIGPALATGNTVVLKPALTTPDTALLLARDAATALGPGVLLTVPGDRDTGRLLVESDIDAVAFTGSEAGGRDIVSRAGLRRVSLELGGNCPALVLPDAPPDTYEALVRAATYNAGQSCAAPARVITLRENYLETVEGLAKAMADRRAGVHFGPLNNADQAARYDRIVGQSAAGIEHIAPLAPPPGEEGGHWRPGRVLADLPPDDPAVLEEVFAPVLTVQAADGHAEALALANSVPQALAASVWGARTDEVLELAGGLNAGEVWVNCHLEQTAELPHGGRGSSGHGTDMSVLALTEYQRPKTVTVRVGRG</sequence>
<proteinExistence type="predicted"/>
<dbReference type="Pfam" id="PF00171">
    <property type="entry name" value="Aldedh"/>
    <property type="match status" value="1"/>
</dbReference>
<keyword evidence="4" id="KW-1185">Reference proteome</keyword>
<dbReference type="InterPro" id="IPR015590">
    <property type="entry name" value="Aldehyde_DH_dom"/>
</dbReference>
<evidence type="ECO:0000313" key="4">
    <source>
        <dbReference type="Proteomes" id="UP001204746"/>
    </source>
</evidence>
<dbReference type="InterPro" id="IPR036736">
    <property type="entry name" value="ACP-like_sf"/>
</dbReference>
<keyword evidence="1" id="KW-0560">Oxidoreductase</keyword>